<evidence type="ECO:0000256" key="1">
    <source>
        <dbReference type="SAM" id="SignalP"/>
    </source>
</evidence>
<organism evidence="2 3">
    <name type="scientific">Adineta steineri</name>
    <dbReference type="NCBI Taxonomy" id="433720"/>
    <lineage>
        <taxon>Eukaryota</taxon>
        <taxon>Metazoa</taxon>
        <taxon>Spiralia</taxon>
        <taxon>Gnathifera</taxon>
        <taxon>Rotifera</taxon>
        <taxon>Eurotatoria</taxon>
        <taxon>Bdelloidea</taxon>
        <taxon>Adinetida</taxon>
        <taxon>Adinetidae</taxon>
        <taxon>Adineta</taxon>
    </lineage>
</organism>
<comment type="caution">
    <text evidence="2">The sequence shown here is derived from an EMBL/GenBank/DDBJ whole genome shotgun (WGS) entry which is preliminary data.</text>
</comment>
<name>A0A818PJF1_9BILA</name>
<reference evidence="2" key="1">
    <citation type="submission" date="2021-02" db="EMBL/GenBank/DDBJ databases">
        <authorList>
            <person name="Nowell W R."/>
        </authorList>
    </citation>
    <scope>NUCLEOTIDE SEQUENCE</scope>
</reference>
<accession>A0A818PJF1</accession>
<sequence length="64" mass="7479">DAPFFLYSFTLLTPFVTVMSLPDLQTKCRNVILFWQRRRLVPPEMIIMKRRNALQTDALAPVTP</sequence>
<feature type="chain" id="PRO_5033047183" evidence="1">
    <location>
        <begin position="21"/>
        <end position="64"/>
    </location>
</feature>
<feature type="signal peptide" evidence="1">
    <location>
        <begin position="1"/>
        <end position="20"/>
    </location>
</feature>
<protein>
    <submittedName>
        <fullName evidence="2">Uncharacterized protein</fullName>
    </submittedName>
</protein>
<keyword evidence="1" id="KW-0732">Signal</keyword>
<evidence type="ECO:0000313" key="3">
    <source>
        <dbReference type="Proteomes" id="UP000663881"/>
    </source>
</evidence>
<dbReference type="EMBL" id="CAJOAY010000300">
    <property type="protein sequence ID" value="CAF3622090.1"/>
    <property type="molecule type" value="Genomic_DNA"/>
</dbReference>
<gene>
    <name evidence="2" type="ORF">OKA104_LOCUS7674</name>
</gene>
<dbReference type="Proteomes" id="UP000663881">
    <property type="component" value="Unassembled WGS sequence"/>
</dbReference>
<evidence type="ECO:0000313" key="2">
    <source>
        <dbReference type="EMBL" id="CAF3622090.1"/>
    </source>
</evidence>
<proteinExistence type="predicted"/>
<feature type="non-terminal residue" evidence="2">
    <location>
        <position position="1"/>
    </location>
</feature>
<dbReference type="AlphaFoldDB" id="A0A818PJF1"/>